<dbReference type="InterPro" id="IPR003593">
    <property type="entry name" value="AAA+_ATPase"/>
</dbReference>
<dbReference type="PANTHER" id="PTHR43166">
    <property type="entry name" value="AMINO ACID IMPORT ATP-BINDING PROTEIN"/>
    <property type="match status" value="1"/>
</dbReference>
<dbReference type="GO" id="GO:0005524">
    <property type="term" value="F:ATP binding"/>
    <property type="evidence" value="ECO:0007669"/>
    <property type="project" value="UniProtKB-KW"/>
</dbReference>
<feature type="domain" description="ABC transporter" evidence="9">
    <location>
        <begin position="2"/>
        <end position="236"/>
    </location>
</feature>
<keyword evidence="11" id="KW-1185">Reference proteome</keyword>
<dbReference type="RefSeq" id="WP_376753649.1">
    <property type="nucleotide sequence ID" value="NZ_CP124550.1"/>
</dbReference>
<keyword evidence="3" id="KW-0813">Transport</keyword>
<dbReference type="InterPro" id="IPR027417">
    <property type="entry name" value="P-loop_NTPase"/>
</dbReference>
<accession>A0ABY8WW72</accession>
<dbReference type="InterPro" id="IPR030679">
    <property type="entry name" value="ABC_ATPase_HisP-typ"/>
</dbReference>
<keyword evidence="4" id="KW-1003">Cell membrane</keyword>
<evidence type="ECO:0000256" key="7">
    <source>
        <dbReference type="ARBA" id="ARBA00022970"/>
    </source>
</evidence>
<comment type="subcellular location">
    <subcellularLocation>
        <location evidence="1">Cell membrane</location>
        <topology evidence="1">Peripheral membrane protein</topology>
    </subcellularLocation>
</comment>
<dbReference type="PROSITE" id="PS50893">
    <property type="entry name" value="ABC_TRANSPORTER_2"/>
    <property type="match status" value="1"/>
</dbReference>
<keyword evidence="6 10" id="KW-0067">ATP-binding</keyword>
<dbReference type="Proteomes" id="UP001177295">
    <property type="component" value="Chromosome"/>
</dbReference>
<dbReference type="SUPFAM" id="SSF52540">
    <property type="entry name" value="P-loop containing nucleoside triphosphate hydrolases"/>
    <property type="match status" value="1"/>
</dbReference>
<dbReference type="InterPro" id="IPR003439">
    <property type="entry name" value="ABC_transporter-like_ATP-bd"/>
</dbReference>
<evidence type="ECO:0000256" key="2">
    <source>
        <dbReference type="ARBA" id="ARBA00005417"/>
    </source>
</evidence>
<dbReference type="Gene3D" id="3.40.50.300">
    <property type="entry name" value="P-loop containing nucleotide triphosphate hydrolases"/>
    <property type="match status" value="1"/>
</dbReference>
<reference evidence="10 11" key="1">
    <citation type="journal article" date="2023" name="Cell">
        <title>Genetic manipulation of Patescibacteria provides mechanistic insights into microbial dark matter and the epibiotic lifestyle.</title>
        <authorList>
            <person name="Wang Y."/>
            <person name="Gallagher L.A."/>
            <person name="Andrade P.A."/>
            <person name="Liu A."/>
            <person name="Humphreys I.R."/>
            <person name="Turkarslan S."/>
            <person name="Cutler K.J."/>
            <person name="Arrieta-Ortiz M.L."/>
            <person name="Li Y."/>
            <person name="Radey M.C."/>
            <person name="McLean J.S."/>
            <person name="Cong Q."/>
            <person name="Baker D."/>
            <person name="Baliga N.S."/>
            <person name="Peterson S.B."/>
            <person name="Mougous J.D."/>
        </authorList>
    </citation>
    <scope>NUCLEOTIDE SEQUENCE [LARGE SCALE GENOMIC DNA]</scope>
    <source>
        <strain evidence="10 11">ML1</strain>
    </source>
</reference>
<keyword evidence="8" id="KW-0472">Membrane</keyword>
<comment type="similarity">
    <text evidence="2">Belongs to the ABC transporter superfamily.</text>
</comment>
<evidence type="ECO:0000256" key="4">
    <source>
        <dbReference type="ARBA" id="ARBA00022475"/>
    </source>
</evidence>
<evidence type="ECO:0000256" key="8">
    <source>
        <dbReference type="ARBA" id="ARBA00023136"/>
    </source>
</evidence>
<dbReference type="InterPro" id="IPR017871">
    <property type="entry name" value="ABC_transporter-like_CS"/>
</dbReference>
<dbReference type="PIRSF" id="PIRSF039085">
    <property type="entry name" value="ABC_ATPase_HisP"/>
    <property type="match status" value="1"/>
</dbReference>
<dbReference type="SMART" id="SM00382">
    <property type="entry name" value="AAA"/>
    <property type="match status" value="1"/>
</dbReference>
<gene>
    <name evidence="10" type="ORF">SEML1_0481</name>
</gene>
<evidence type="ECO:0000256" key="3">
    <source>
        <dbReference type="ARBA" id="ARBA00022448"/>
    </source>
</evidence>
<sequence length="241" mass="26769">MINIENLHKKYGKNHVLKGIDLQIDQGEVVVILGSSGGGKSTLLRCINMTETPTSGRVWVNGIDMTDPHTNLNQVRADIGMVFQQFNLFPNMNVIDNIMLALTKVRKLSRRKARQTALEALEKVGLREKANEFPSHLSGGQKQRVAIARAMAMQPKVLLFDEPTSALDPEMVDEVLAVIRKLASTGITMVIVTHEMSFARDVASRIIFLDGGKIIEDGTPEKVIKHSRHAKVRSFFEALTN</sequence>
<protein>
    <submittedName>
        <fullName evidence="10">Amino acid ABC transporter ATP-binding protein</fullName>
    </submittedName>
</protein>
<keyword evidence="5" id="KW-0547">Nucleotide-binding</keyword>
<evidence type="ECO:0000256" key="6">
    <source>
        <dbReference type="ARBA" id="ARBA00022840"/>
    </source>
</evidence>
<evidence type="ECO:0000313" key="11">
    <source>
        <dbReference type="Proteomes" id="UP001177295"/>
    </source>
</evidence>
<dbReference type="InterPro" id="IPR050086">
    <property type="entry name" value="MetN_ABC_transporter-like"/>
</dbReference>
<evidence type="ECO:0000256" key="1">
    <source>
        <dbReference type="ARBA" id="ARBA00004202"/>
    </source>
</evidence>
<proteinExistence type="inferred from homology"/>
<dbReference type="PROSITE" id="PS00211">
    <property type="entry name" value="ABC_TRANSPORTER_1"/>
    <property type="match status" value="1"/>
</dbReference>
<evidence type="ECO:0000313" key="10">
    <source>
        <dbReference type="EMBL" id="WIO46102.1"/>
    </source>
</evidence>
<evidence type="ECO:0000256" key="5">
    <source>
        <dbReference type="ARBA" id="ARBA00022741"/>
    </source>
</evidence>
<dbReference type="PANTHER" id="PTHR43166:SF9">
    <property type="entry name" value="GLUTAMATE_ASPARTATE IMPORT ATP-BINDING PROTEIN GLTL"/>
    <property type="match status" value="1"/>
</dbReference>
<keyword evidence="7" id="KW-0029">Amino-acid transport</keyword>
<organism evidence="10 11">
    <name type="scientific">Candidatus Southlakia epibionticum</name>
    <dbReference type="NCBI Taxonomy" id="3043284"/>
    <lineage>
        <taxon>Bacteria</taxon>
        <taxon>Candidatus Saccharimonadota</taxon>
        <taxon>Candidatus Saccharimonadia</taxon>
        <taxon>Candidatus Saccharimonadales</taxon>
        <taxon>Candidatus Saccharimonadaceae</taxon>
        <taxon>Candidatus Southlakia</taxon>
    </lineage>
</organism>
<dbReference type="Pfam" id="PF00005">
    <property type="entry name" value="ABC_tran"/>
    <property type="match status" value="1"/>
</dbReference>
<dbReference type="EMBL" id="CP124550">
    <property type="protein sequence ID" value="WIO46102.1"/>
    <property type="molecule type" value="Genomic_DNA"/>
</dbReference>
<evidence type="ECO:0000259" key="9">
    <source>
        <dbReference type="PROSITE" id="PS50893"/>
    </source>
</evidence>
<dbReference type="CDD" id="cd03262">
    <property type="entry name" value="ABC_HisP_GlnQ"/>
    <property type="match status" value="1"/>
</dbReference>
<name>A0ABY8WW72_9BACT</name>